<dbReference type="SMART" id="SM00028">
    <property type="entry name" value="TPR"/>
    <property type="match status" value="6"/>
</dbReference>
<dbReference type="AlphaFoldDB" id="A0A8J2JQ17"/>
<organism evidence="9 10">
    <name type="scientific">Allacma fusca</name>
    <dbReference type="NCBI Taxonomy" id="39272"/>
    <lineage>
        <taxon>Eukaryota</taxon>
        <taxon>Metazoa</taxon>
        <taxon>Ecdysozoa</taxon>
        <taxon>Arthropoda</taxon>
        <taxon>Hexapoda</taxon>
        <taxon>Collembola</taxon>
        <taxon>Symphypleona</taxon>
        <taxon>Sminthuridae</taxon>
        <taxon>Allacma</taxon>
    </lineage>
</organism>
<evidence type="ECO:0000256" key="7">
    <source>
        <dbReference type="SAM" id="MobiDB-lite"/>
    </source>
</evidence>
<feature type="domain" description="J" evidence="8">
    <location>
        <begin position="433"/>
        <end position="501"/>
    </location>
</feature>
<evidence type="ECO:0000256" key="5">
    <source>
        <dbReference type="ARBA" id="ARBA00022824"/>
    </source>
</evidence>
<keyword evidence="5" id="KW-0256">Endoplasmic reticulum</keyword>
<feature type="repeat" description="TPR" evidence="6">
    <location>
        <begin position="79"/>
        <end position="112"/>
    </location>
</feature>
<dbReference type="InterPro" id="IPR019734">
    <property type="entry name" value="TPR_rpt"/>
</dbReference>
<feature type="repeat" description="TPR" evidence="6">
    <location>
        <begin position="113"/>
        <end position="146"/>
    </location>
</feature>
<keyword evidence="3" id="KW-0677">Repeat</keyword>
<dbReference type="FunFam" id="1.25.40.10:FF:000224">
    <property type="entry name" value="DnaJ and TPR domain protein"/>
    <property type="match status" value="1"/>
</dbReference>
<evidence type="ECO:0000256" key="1">
    <source>
        <dbReference type="ARBA" id="ARBA00004319"/>
    </source>
</evidence>
<evidence type="ECO:0000256" key="2">
    <source>
        <dbReference type="ARBA" id="ARBA00022729"/>
    </source>
</evidence>
<keyword evidence="10" id="KW-1185">Reference proteome</keyword>
<dbReference type="GO" id="GO:0034975">
    <property type="term" value="P:protein folding in endoplasmic reticulum"/>
    <property type="evidence" value="ECO:0007669"/>
    <property type="project" value="TreeGrafter"/>
</dbReference>
<feature type="region of interest" description="Disordered" evidence="7">
    <location>
        <begin position="491"/>
        <end position="519"/>
    </location>
</feature>
<dbReference type="Pfam" id="PF13181">
    <property type="entry name" value="TPR_8"/>
    <property type="match status" value="1"/>
</dbReference>
<dbReference type="SMART" id="SM00271">
    <property type="entry name" value="DnaJ"/>
    <property type="match status" value="1"/>
</dbReference>
<dbReference type="EMBL" id="CAJVCH010097996">
    <property type="protein sequence ID" value="CAG7723328.1"/>
    <property type="molecule type" value="Genomic_DNA"/>
</dbReference>
<feature type="repeat" description="TPR" evidence="6">
    <location>
        <begin position="379"/>
        <end position="412"/>
    </location>
</feature>
<proteinExistence type="predicted"/>
<dbReference type="GO" id="GO:0051087">
    <property type="term" value="F:protein-folding chaperone binding"/>
    <property type="evidence" value="ECO:0007669"/>
    <property type="project" value="TreeGrafter"/>
</dbReference>
<dbReference type="InterPro" id="IPR051727">
    <property type="entry name" value="DnaJ_C3_Co-chaperones"/>
</dbReference>
<reference evidence="9" key="1">
    <citation type="submission" date="2021-06" db="EMBL/GenBank/DDBJ databases">
        <authorList>
            <person name="Hodson N. C."/>
            <person name="Mongue J. A."/>
            <person name="Jaron S. K."/>
        </authorList>
    </citation>
    <scope>NUCLEOTIDE SEQUENCE</scope>
</reference>
<gene>
    <name evidence="9" type="ORF">AFUS01_LOCUS12423</name>
</gene>
<keyword evidence="4 6" id="KW-0802">TPR repeat</keyword>
<evidence type="ECO:0000313" key="9">
    <source>
        <dbReference type="EMBL" id="CAG7723328.1"/>
    </source>
</evidence>
<dbReference type="PROSITE" id="PS50293">
    <property type="entry name" value="TPR_REGION"/>
    <property type="match status" value="1"/>
</dbReference>
<feature type="repeat" description="TPR" evidence="6">
    <location>
        <begin position="261"/>
        <end position="294"/>
    </location>
</feature>
<evidence type="ECO:0000259" key="8">
    <source>
        <dbReference type="PROSITE" id="PS50076"/>
    </source>
</evidence>
<dbReference type="Pfam" id="PF00226">
    <property type="entry name" value="DnaJ"/>
    <property type="match status" value="1"/>
</dbReference>
<dbReference type="Proteomes" id="UP000708208">
    <property type="component" value="Unassembled WGS sequence"/>
</dbReference>
<dbReference type="PANTHER" id="PTHR44140">
    <property type="entry name" value="LD25575P"/>
    <property type="match status" value="1"/>
</dbReference>
<dbReference type="GO" id="GO:0005788">
    <property type="term" value="C:endoplasmic reticulum lumen"/>
    <property type="evidence" value="ECO:0007669"/>
    <property type="project" value="UniProtKB-SubCell"/>
</dbReference>
<dbReference type="OrthoDB" id="1726119at2759"/>
<dbReference type="PROSITE" id="PS50076">
    <property type="entry name" value="DNAJ_2"/>
    <property type="match status" value="1"/>
</dbReference>
<accession>A0A8J2JQ17</accession>
<evidence type="ECO:0000256" key="3">
    <source>
        <dbReference type="ARBA" id="ARBA00022737"/>
    </source>
</evidence>
<keyword evidence="2" id="KW-0732">Signal</keyword>
<evidence type="ECO:0000313" key="10">
    <source>
        <dbReference type="Proteomes" id="UP000708208"/>
    </source>
</evidence>
<comment type="subcellular location">
    <subcellularLocation>
        <location evidence="1">Endoplasmic reticulum lumen</location>
    </subcellularLocation>
</comment>
<evidence type="ECO:0000256" key="6">
    <source>
        <dbReference type="PROSITE-ProRule" id="PRU00339"/>
    </source>
</evidence>
<protein>
    <recommendedName>
        <fullName evidence="8">J domain-containing protein</fullName>
    </recommendedName>
</protein>
<dbReference type="PANTHER" id="PTHR44140:SF2">
    <property type="entry name" value="LD25575P"/>
    <property type="match status" value="1"/>
</dbReference>
<dbReference type="InterPro" id="IPR001623">
    <property type="entry name" value="DnaJ_domain"/>
</dbReference>
<dbReference type="CDD" id="cd06257">
    <property type="entry name" value="DnaJ"/>
    <property type="match status" value="1"/>
</dbReference>
<sequence length="534" mass="61631">MQGSHVRSSGVIVLDRNWVMRTNAEETESAARKNGRSWETLGAFRMKVEVNRKMDLFTIFLSWLSIASYPGVDSGAADVQNHLEMGRIHLENRQFSDALTHFHAAVEGDPSNYQTYFKRALVFMALGKYNQALKDFSKVIELKPDFSAAILQRASLLLKQGQLDQSHIDFENVLRKEPHNSEALGGYEMVEVSRKDLDEAKYYVDIDDCNTAVELLTRLIETCPWDSSLRKMRSDCYLSLGDASRAVSDLRFATKLVMDDTDGLYRLSSIQYQLGEIEDSLREIRECLKLDPEHKFCFPLYKKLKKIDKLKQDAEKSGEAGQFEDCAVDLKKALKVDQQMPPMVEWKLRQKMCWCYLKNSDGTHAVDQCTLALKLREDGEILCNRAEAYLLNDLFSEAIEDYRRALEIDEDNRTAREGMQRAQKLQKQAKKRDYYKILNVKRTATKQEIMKAYRKAAQKWHPDNYPDGDEKKIAEAKFIDIAAAKEVLTDPEKRQKFDQGDDPLDPEAQQSHQHGFNPFTFHFQNSGPFHFKFH</sequence>
<dbReference type="PROSITE" id="PS50005">
    <property type="entry name" value="TPR"/>
    <property type="match status" value="4"/>
</dbReference>
<name>A0A8J2JQ17_9HEXA</name>
<comment type="caution">
    <text evidence="9">The sequence shown here is derived from an EMBL/GenBank/DDBJ whole genome shotgun (WGS) entry which is preliminary data.</text>
</comment>
<dbReference type="GO" id="GO:0051787">
    <property type="term" value="F:misfolded protein binding"/>
    <property type="evidence" value="ECO:0007669"/>
    <property type="project" value="TreeGrafter"/>
</dbReference>
<dbReference type="Pfam" id="PF00515">
    <property type="entry name" value="TPR_1"/>
    <property type="match status" value="2"/>
</dbReference>
<evidence type="ECO:0000256" key="4">
    <source>
        <dbReference type="ARBA" id="ARBA00022803"/>
    </source>
</evidence>